<dbReference type="Pfam" id="PF13589">
    <property type="entry name" value="HATPase_c_3"/>
    <property type="match status" value="1"/>
</dbReference>
<dbReference type="SUPFAM" id="SSF55874">
    <property type="entry name" value="ATPase domain of HSP90 chaperone/DNA topoisomerase II/histidine kinase"/>
    <property type="match status" value="2"/>
</dbReference>
<dbReference type="Gene3D" id="3.30.565.10">
    <property type="entry name" value="Histidine kinase-like ATPase, C-terminal domain"/>
    <property type="match status" value="2"/>
</dbReference>
<dbReference type="PANTHER" id="PTHR43065">
    <property type="entry name" value="SENSOR HISTIDINE KINASE"/>
    <property type="match status" value="1"/>
</dbReference>
<evidence type="ECO:0000256" key="4">
    <source>
        <dbReference type="ARBA" id="ARBA00022777"/>
    </source>
</evidence>
<keyword evidence="7" id="KW-0175">Coiled coil</keyword>
<feature type="domain" description="Histidine kinase" evidence="8">
    <location>
        <begin position="564"/>
        <end position="764"/>
    </location>
</feature>
<comment type="caution">
    <text evidence="9">The sequence shown here is derived from an EMBL/GenBank/DDBJ whole genome shotgun (WGS) entry which is preliminary data.</text>
</comment>
<dbReference type="SMART" id="SM00387">
    <property type="entry name" value="HATPase_c"/>
    <property type="match status" value="1"/>
</dbReference>
<evidence type="ECO:0000256" key="5">
    <source>
        <dbReference type="ARBA" id="ARBA00022840"/>
    </source>
</evidence>
<dbReference type="RefSeq" id="WP_265964570.1">
    <property type="nucleotide sequence ID" value="NZ_JAPEVI010000003.1"/>
</dbReference>
<evidence type="ECO:0000313" key="9">
    <source>
        <dbReference type="EMBL" id="MCX2724507.1"/>
    </source>
</evidence>
<gene>
    <name evidence="9" type="ORF">ON753_19390</name>
</gene>
<keyword evidence="1" id="KW-0597">Phosphoprotein</keyword>
<protein>
    <submittedName>
        <fullName evidence="9">ATP-binding protein</fullName>
    </submittedName>
</protein>
<dbReference type="InterPro" id="IPR036890">
    <property type="entry name" value="HATPase_C_sf"/>
</dbReference>
<evidence type="ECO:0000256" key="6">
    <source>
        <dbReference type="ARBA" id="ARBA00023012"/>
    </source>
</evidence>
<dbReference type="InterPro" id="IPR003594">
    <property type="entry name" value="HATPase_dom"/>
</dbReference>
<accession>A0ABT3R665</accession>
<keyword evidence="2" id="KW-0808">Transferase</keyword>
<dbReference type="PROSITE" id="PS50109">
    <property type="entry name" value="HIS_KIN"/>
    <property type="match status" value="1"/>
</dbReference>
<evidence type="ECO:0000256" key="1">
    <source>
        <dbReference type="ARBA" id="ARBA00022553"/>
    </source>
</evidence>
<keyword evidence="4" id="KW-0418">Kinase</keyword>
<dbReference type="InterPro" id="IPR005467">
    <property type="entry name" value="His_kinase_dom"/>
</dbReference>
<keyword evidence="5 9" id="KW-0067">ATP-binding</keyword>
<dbReference type="PANTHER" id="PTHR43065:SF10">
    <property type="entry name" value="PEROXIDE STRESS-ACTIVATED HISTIDINE KINASE MAK3"/>
    <property type="match status" value="1"/>
</dbReference>
<dbReference type="Proteomes" id="UP001300261">
    <property type="component" value="Unassembled WGS sequence"/>
</dbReference>
<reference evidence="9 10" key="1">
    <citation type="journal article" date="2016" name="Int. J. Syst. Evol. Microbiol.">
        <title>Labrenzia salina sp. nov., isolated from the rhizosphere of the halophyte Arthrocnemum macrostachyum.</title>
        <authorList>
            <person name="Camacho M."/>
            <person name="Redondo-Gomez S."/>
            <person name="Rodriguez-Llorente I."/>
            <person name="Rohde M."/>
            <person name="Sproer C."/>
            <person name="Schumann P."/>
            <person name="Klenk H.P."/>
            <person name="Montero-Calasanz M.D.C."/>
        </authorList>
    </citation>
    <scope>NUCLEOTIDE SEQUENCE [LARGE SCALE GENOMIC DNA]</scope>
    <source>
        <strain evidence="9 10">DSM 29163</strain>
    </source>
</reference>
<dbReference type="Pfam" id="PF02518">
    <property type="entry name" value="HATPase_c"/>
    <property type="match status" value="1"/>
</dbReference>
<evidence type="ECO:0000256" key="7">
    <source>
        <dbReference type="SAM" id="Coils"/>
    </source>
</evidence>
<evidence type="ECO:0000313" key="10">
    <source>
        <dbReference type="Proteomes" id="UP001300261"/>
    </source>
</evidence>
<evidence type="ECO:0000259" key="8">
    <source>
        <dbReference type="PROSITE" id="PS50109"/>
    </source>
</evidence>
<sequence>MFKVTARTILELGSELISSDIIAFYELIKNGFDAGSERGVEISFNVVLGLRAFKELRHRLAEGSIDLEKLKLDIKKKLNSDAEVLYNLAAELIESATSEEDLLNYLEKIYESNFITISDTGHGMTLDDLERVFLVIGTPSRKIEVEDAIRRKETTAPFLGEKGIGRLSAMRLGASLEVVSATANDRNFNLLDIDWRQFGALDAMLEDINIAPREGITKPDKGWSGTKLTIRNLESDWTRRRLEELAVDEFSMLTDPLAGRRSRKRIVLLWNGDRIKIPTLDKGFLDEAHAGIKGCYEIVDSEPRLTLNMTIRKLGFEHPLITDTKVFEGADLYGPIAGKDTGVDGSALTSVGDFTFEAHWFNRRRIKGTERYTATELKDLHRQWTGVRLYRDGFRVYPYGEEDDDWLNLDRKALMAKGYLLNKIQFIGQVNIGRASNPELIDQTNREGLRVTPEHEVLLGVVQFSIQAQLREKMRRVESEYKEKREKFEPAKTEVKALEKRARDSLALLRETATQEERETIDELQMTLFQVTEFAQRAQKRIEEVEQDAQQMIDMAGIGLMVEMVAHELARTSEDALDNLNALRAKSVPDDVRSRIESLRASMNSISKRLRILDPLSVSGRQASETFDLVELIRETVEAHENQFERHEIAVELDLGTKPVKIRAVKGMVVQVMENLISNSVYWLGLEKAQRTRFQPAIRIGLDPVTTTIFFDDNGPGIHKANVEDVFEIFFSLKESKKRRGLGLYIAQHCAVFNGGRLEIDTEEPNAQGRFNRFIYFVGQ</sequence>
<keyword evidence="3" id="KW-0547">Nucleotide-binding</keyword>
<keyword evidence="10" id="KW-1185">Reference proteome</keyword>
<evidence type="ECO:0000256" key="2">
    <source>
        <dbReference type="ARBA" id="ARBA00022679"/>
    </source>
</evidence>
<feature type="coiled-coil region" evidence="7">
    <location>
        <begin position="467"/>
        <end position="586"/>
    </location>
</feature>
<proteinExistence type="predicted"/>
<dbReference type="EMBL" id="JAPEVI010000003">
    <property type="protein sequence ID" value="MCX2724507.1"/>
    <property type="molecule type" value="Genomic_DNA"/>
</dbReference>
<keyword evidence="6" id="KW-0902">Two-component regulatory system</keyword>
<name>A0ABT3R665_9HYPH</name>
<organism evidence="9 10">
    <name type="scientific">Roseibium salinum</name>
    <dbReference type="NCBI Taxonomy" id="1604349"/>
    <lineage>
        <taxon>Bacteria</taxon>
        <taxon>Pseudomonadati</taxon>
        <taxon>Pseudomonadota</taxon>
        <taxon>Alphaproteobacteria</taxon>
        <taxon>Hyphomicrobiales</taxon>
        <taxon>Stappiaceae</taxon>
        <taxon>Roseibium</taxon>
    </lineage>
</organism>
<evidence type="ECO:0000256" key="3">
    <source>
        <dbReference type="ARBA" id="ARBA00022741"/>
    </source>
</evidence>
<dbReference type="GO" id="GO:0005524">
    <property type="term" value="F:ATP binding"/>
    <property type="evidence" value="ECO:0007669"/>
    <property type="project" value="UniProtKB-KW"/>
</dbReference>